<dbReference type="EMBL" id="OZ035833">
    <property type="protein sequence ID" value="CAL1574438.1"/>
    <property type="molecule type" value="Genomic_DNA"/>
</dbReference>
<accession>A0AAV2JA27</accession>
<gene>
    <name evidence="2" type="ORF">KC01_LOCUS6164</name>
</gene>
<feature type="compositionally biased region" description="Basic and acidic residues" evidence="1">
    <location>
        <begin position="43"/>
        <end position="82"/>
    </location>
</feature>
<reference evidence="2 3" key="1">
    <citation type="submission" date="2024-04" db="EMBL/GenBank/DDBJ databases">
        <authorList>
            <person name="Waldvogel A.-M."/>
            <person name="Schoenle A."/>
        </authorList>
    </citation>
    <scope>NUCLEOTIDE SEQUENCE [LARGE SCALE GENOMIC DNA]</scope>
</reference>
<evidence type="ECO:0000256" key="1">
    <source>
        <dbReference type="SAM" id="MobiDB-lite"/>
    </source>
</evidence>
<dbReference type="AlphaFoldDB" id="A0AAV2JA27"/>
<protein>
    <submittedName>
        <fullName evidence="2">Uncharacterized protein</fullName>
    </submittedName>
</protein>
<keyword evidence="3" id="KW-1185">Reference proteome</keyword>
<dbReference type="Proteomes" id="UP001497482">
    <property type="component" value="Chromosome 11"/>
</dbReference>
<sequence length="110" mass="13952">MKRPEIGPSWNKRRLWKTDLRETPEEVRQEVKYSGRRRQNSKMKHEVERRNDERRNDERRNVERRNVERRNVERRNVERRNVERRNVERRNVGLVKTTLRFFIRLRLSSW</sequence>
<proteinExistence type="predicted"/>
<organism evidence="2 3">
    <name type="scientific">Knipowitschia caucasica</name>
    <name type="common">Caucasian dwarf goby</name>
    <name type="synonym">Pomatoschistus caucasicus</name>
    <dbReference type="NCBI Taxonomy" id="637954"/>
    <lineage>
        <taxon>Eukaryota</taxon>
        <taxon>Metazoa</taxon>
        <taxon>Chordata</taxon>
        <taxon>Craniata</taxon>
        <taxon>Vertebrata</taxon>
        <taxon>Euteleostomi</taxon>
        <taxon>Actinopterygii</taxon>
        <taxon>Neopterygii</taxon>
        <taxon>Teleostei</taxon>
        <taxon>Neoteleostei</taxon>
        <taxon>Acanthomorphata</taxon>
        <taxon>Gobiaria</taxon>
        <taxon>Gobiiformes</taxon>
        <taxon>Gobioidei</taxon>
        <taxon>Gobiidae</taxon>
        <taxon>Gobiinae</taxon>
        <taxon>Knipowitschia</taxon>
    </lineage>
</organism>
<evidence type="ECO:0000313" key="2">
    <source>
        <dbReference type="EMBL" id="CAL1574438.1"/>
    </source>
</evidence>
<name>A0AAV2JA27_KNICA</name>
<evidence type="ECO:0000313" key="3">
    <source>
        <dbReference type="Proteomes" id="UP001497482"/>
    </source>
</evidence>
<feature type="region of interest" description="Disordered" evidence="1">
    <location>
        <begin position="27"/>
        <end position="82"/>
    </location>
</feature>